<feature type="transmembrane region" description="Helical" evidence="3">
    <location>
        <begin position="127"/>
        <end position="144"/>
    </location>
</feature>
<dbReference type="Pfam" id="PF01569">
    <property type="entry name" value="PAP2"/>
    <property type="match status" value="1"/>
</dbReference>
<feature type="transmembrane region" description="Helical" evidence="3">
    <location>
        <begin position="191"/>
        <end position="209"/>
    </location>
</feature>
<keyword evidence="1" id="KW-0378">Hydrolase</keyword>
<keyword evidence="6" id="KW-1185">Reference proteome</keyword>
<feature type="region of interest" description="Disordered" evidence="2">
    <location>
        <begin position="1"/>
        <end position="20"/>
    </location>
</feature>
<dbReference type="SUPFAM" id="SSF48317">
    <property type="entry name" value="Acid phosphatase/Vanadium-dependent haloperoxidase"/>
    <property type="match status" value="1"/>
</dbReference>
<evidence type="ECO:0000256" key="3">
    <source>
        <dbReference type="SAM" id="Phobius"/>
    </source>
</evidence>
<reference evidence="5" key="1">
    <citation type="journal article" date="2021" name="J. Hered.">
        <title>Genome Assembly of Salicaceae Populus deltoides (Eastern Cottonwood) I-69 Based on Nanopore Sequencing and Hi-C Technologies.</title>
        <authorList>
            <person name="Bai S."/>
            <person name="Wu H."/>
            <person name="Zhang J."/>
            <person name="Pan Z."/>
            <person name="Zhao W."/>
            <person name="Li Z."/>
            <person name="Tong C."/>
        </authorList>
    </citation>
    <scope>NUCLEOTIDE SEQUENCE</scope>
    <source>
        <tissue evidence="5">Leaf</tissue>
    </source>
</reference>
<dbReference type="PANTHER" id="PTHR11247">
    <property type="entry name" value="PALMITOYL-PROTEIN THIOESTERASE/DOLICHYLDIPHOSPHATASE 1"/>
    <property type="match status" value="1"/>
</dbReference>
<dbReference type="InterPro" id="IPR000326">
    <property type="entry name" value="PAP2/HPO"/>
</dbReference>
<dbReference type="AlphaFoldDB" id="A0A8T2WI63"/>
<protein>
    <recommendedName>
        <fullName evidence="4">Phosphatidic acid phosphatase type 2/haloperoxidase domain-containing protein</fullName>
    </recommendedName>
</protein>
<dbReference type="GO" id="GO:0047874">
    <property type="term" value="F:dolichyldiphosphatase activity"/>
    <property type="evidence" value="ECO:0007669"/>
    <property type="project" value="TreeGrafter"/>
</dbReference>
<dbReference type="PANTHER" id="PTHR11247:SF40">
    <property type="entry name" value="LIPID PHOSPHATE PHOSPHATASE EPSILON 1, CHLOROPLASTIC"/>
    <property type="match status" value="1"/>
</dbReference>
<dbReference type="GO" id="GO:0006487">
    <property type="term" value="P:protein N-linked glycosylation"/>
    <property type="evidence" value="ECO:0007669"/>
    <property type="project" value="TreeGrafter"/>
</dbReference>
<dbReference type="InterPro" id="IPR036938">
    <property type="entry name" value="PAP2/HPO_sf"/>
</dbReference>
<dbReference type="Proteomes" id="UP000807159">
    <property type="component" value="Unassembled WGS sequence"/>
</dbReference>
<feature type="compositionally biased region" description="Low complexity" evidence="2">
    <location>
        <begin position="1"/>
        <end position="17"/>
    </location>
</feature>
<keyword evidence="3" id="KW-0812">Transmembrane</keyword>
<comment type="caution">
    <text evidence="5">The sequence shown here is derived from an EMBL/GenBank/DDBJ whole genome shotgun (WGS) entry which is preliminary data.</text>
</comment>
<proteinExistence type="predicted"/>
<dbReference type="SMART" id="SM00014">
    <property type="entry name" value="acidPPc"/>
    <property type="match status" value="1"/>
</dbReference>
<dbReference type="EMBL" id="JACEGQ020000215">
    <property type="protein sequence ID" value="KAH8479377.1"/>
    <property type="molecule type" value="Genomic_DNA"/>
</dbReference>
<feature type="domain" description="Phosphatidic acid phosphatase type 2/haloperoxidase" evidence="4">
    <location>
        <begin position="127"/>
        <end position="236"/>
    </location>
</feature>
<name>A0A8T2WI63_POPDE</name>
<keyword evidence="3" id="KW-0472">Membrane</keyword>
<evidence type="ECO:0000313" key="5">
    <source>
        <dbReference type="EMBL" id="KAH8479377.1"/>
    </source>
</evidence>
<gene>
    <name evidence="5" type="ORF">H0E87_010648</name>
</gene>
<feature type="transmembrane region" description="Helical" evidence="3">
    <location>
        <begin position="221"/>
        <end position="239"/>
    </location>
</feature>
<evidence type="ECO:0000256" key="1">
    <source>
        <dbReference type="ARBA" id="ARBA00022801"/>
    </source>
</evidence>
<keyword evidence="3" id="KW-1133">Transmembrane helix</keyword>
<dbReference type="GO" id="GO:0008610">
    <property type="term" value="P:lipid biosynthetic process"/>
    <property type="evidence" value="ECO:0007669"/>
    <property type="project" value="TreeGrafter"/>
</dbReference>
<dbReference type="GO" id="GO:0005789">
    <property type="term" value="C:endoplasmic reticulum membrane"/>
    <property type="evidence" value="ECO:0007669"/>
    <property type="project" value="TreeGrafter"/>
</dbReference>
<feature type="transmembrane region" description="Helical" evidence="3">
    <location>
        <begin position="251"/>
        <end position="277"/>
    </location>
</feature>
<evidence type="ECO:0000313" key="6">
    <source>
        <dbReference type="Proteomes" id="UP000807159"/>
    </source>
</evidence>
<feature type="transmembrane region" description="Helical" evidence="3">
    <location>
        <begin position="165"/>
        <end position="185"/>
    </location>
</feature>
<sequence>MTSTTTTLPKPTSKSLLRGPSMLNQAKPISFLRFPASKSDFFGSKNKALSKTVTELVRISVFRASYGGNSEESTGSFQQGDVIIHGPHKFQSVLSAGGLEATLNCLSKWLVVTFSGAVILGRHDAKAMWAALGLVVNSILSVILKRTFNHERPDSTLRSDPGMPSSHGQSIFFTLVFAILSVGEWLGVNEFTLILSAFMLAFGTYLTWLRVSQGLHTINQAVVGAAVGSIFSILWFWSWDAFVLKAFISSLWVRMVVVMGAAVFCLALLVYVIGYLFNDK</sequence>
<organism evidence="5 6">
    <name type="scientific">Populus deltoides</name>
    <name type="common">Eastern poplar</name>
    <name type="synonym">Eastern cottonwood</name>
    <dbReference type="NCBI Taxonomy" id="3696"/>
    <lineage>
        <taxon>Eukaryota</taxon>
        <taxon>Viridiplantae</taxon>
        <taxon>Streptophyta</taxon>
        <taxon>Embryophyta</taxon>
        <taxon>Tracheophyta</taxon>
        <taxon>Spermatophyta</taxon>
        <taxon>Magnoliopsida</taxon>
        <taxon>eudicotyledons</taxon>
        <taxon>Gunneridae</taxon>
        <taxon>Pentapetalae</taxon>
        <taxon>rosids</taxon>
        <taxon>fabids</taxon>
        <taxon>Malpighiales</taxon>
        <taxon>Salicaceae</taxon>
        <taxon>Saliceae</taxon>
        <taxon>Populus</taxon>
    </lineage>
</organism>
<evidence type="ECO:0000256" key="2">
    <source>
        <dbReference type="SAM" id="MobiDB-lite"/>
    </source>
</evidence>
<accession>A0A8T2WI63</accession>
<evidence type="ECO:0000259" key="4">
    <source>
        <dbReference type="SMART" id="SM00014"/>
    </source>
</evidence>